<feature type="transmembrane region" description="Helical" evidence="12">
    <location>
        <begin position="36"/>
        <end position="57"/>
    </location>
</feature>
<keyword evidence="4" id="KW-0145">Chemotaxis</keyword>
<dbReference type="Gene3D" id="1.10.287.950">
    <property type="entry name" value="Methyl-accepting chemotaxis protein"/>
    <property type="match status" value="1"/>
</dbReference>
<feature type="domain" description="HAMP" evidence="14">
    <location>
        <begin position="102"/>
        <end position="148"/>
    </location>
</feature>
<dbReference type="GO" id="GO:0004888">
    <property type="term" value="F:transmembrane signaling receptor activity"/>
    <property type="evidence" value="ECO:0007669"/>
    <property type="project" value="InterPro"/>
</dbReference>
<evidence type="ECO:0000256" key="1">
    <source>
        <dbReference type="ARBA" id="ARBA00004651"/>
    </source>
</evidence>
<dbReference type="SMART" id="SM00283">
    <property type="entry name" value="MA"/>
    <property type="match status" value="1"/>
</dbReference>
<protein>
    <recommendedName>
        <fullName evidence="17">Methyl-accepting chemotaxis protein</fullName>
    </recommendedName>
</protein>
<gene>
    <name evidence="15" type="ORF">C7H85_18110</name>
</gene>
<evidence type="ECO:0000259" key="14">
    <source>
        <dbReference type="PROSITE" id="PS50885"/>
    </source>
</evidence>
<dbReference type="InterPro" id="IPR003660">
    <property type="entry name" value="HAMP_dom"/>
</dbReference>
<dbReference type="Proteomes" id="UP000240243">
    <property type="component" value="Unassembled WGS sequence"/>
</dbReference>
<dbReference type="EMBL" id="PXYG01000011">
    <property type="protein sequence ID" value="PSJ41394.1"/>
    <property type="molecule type" value="Genomic_DNA"/>
</dbReference>
<feature type="transmembrane region" description="Helical" evidence="12">
    <location>
        <begin position="69"/>
        <end position="91"/>
    </location>
</feature>
<dbReference type="Pfam" id="PF00672">
    <property type="entry name" value="HAMP"/>
    <property type="match status" value="1"/>
</dbReference>
<keyword evidence="3" id="KW-0488">Methylation</keyword>
<evidence type="ECO:0000256" key="10">
    <source>
        <dbReference type="PROSITE-ProRule" id="PRU00284"/>
    </source>
</evidence>
<comment type="caution">
    <text evidence="15">The sequence shown here is derived from an EMBL/GenBank/DDBJ whole genome shotgun (WGS) entry which is preliminary data.</text>
</comment>
<evidence type="ECO:0000256" key="4">
    <source>
        <dbReference type="ARBA" id="ARBA00022500"/>
    </source>
</evidence>
<keyword evidence="7 12" id="KW-0472">Membrane</keyword>
<evidence type="ECO:0000313" key="16">
    <source>
        <dbReference type="Proteomes" id="UP000240243"/>
    </source>
</evidence>
<keyword evidence="2" id="KW-1003">Cell membrane</keyword>
<dbReference type="SMART" id="SM00304">
    <property type="entry name" value="HAMP"/>
    <property type="match status" value="1"/>
</dbReference>
<evidence type="ECO:0000313" key="15">
    <source>
        <dbReference type="EMBL" id="PSJ41394.1"/>
    </source>
</evidence>
<dbReference type="InterPro" id="IPR004089">
    <property type="entry name" value="MCPsignal_dom"/>
</dbReference>
<dbReference type="GO" id="GO:0007165">
    <property type="term" value="P:signal transduction"/>
    <property type="evidence" value="ECO:0007669"/>
    <property type="project" value="UniProtKB-KW"/>
</dbReference>
<organism evidence="15 16">
    <name type="scientific">Zobellella endophytica</name>
    <dbReference type="NCBI Taxonomy" id="2116700"/>
    <lineage>
        <taxon>Bacteria</taxon>
        <taxon>Pseudomonadati</taxon>
        <taxon>Pseudomonadota</taxon>
        <taxon>Gammaproteobacteria</taxon>
        <taxon>Aeromonadales</taxon>
        <taxon>Aeromonadaceae</taxon>
        <taxon>Zobellella</taxon>
    </lineage>
</organism>
<dbReference type="GO" id="GO:0006935">
    <property type="term" value="P:chemotaxis"/>
    <property type="evidence" value="ECO:0007669"/>
    <property type="project" value="UniProtKB-KW"/>
</dbReference>
<evidence type="ECO:0000256" key="11">
    <source>
        <dbReference type="SAM" id="Coils"/>
    </source>
</evidence>
<dbReference type="SUPFAM" id="SSF58104">
    <property type="entry name" value="Methyl-accepting chemotaxis protein (MCP) signaling domain"/>
    <property type="match status" value="1"/>
</dbReference>
<dbReference type="PROSITE" id="PS50111">
    <property type="entry name" value="CHEMOTAXIS_TRANSDUC_2"/>
    <property type="match status" value="1"/>
</dbReference>
<name>A0A2P7QTV0_9GAMM</name>
<dbReference type="AlphaFoldDB" id="A0A2P7QTV0"/>
<dbReference type="PANTHER" id="PTHR32089:SF39">
    <property type="entry name" value="METHYL-ACCEPTING CHEMOTAXIS PROTEIN HLYB"/>
    <property type="match status" value="1"/>
</dbReference>
<keyword evidence="6 12" id="KW-1133">Transmembrane helix</keyword>
<comment type="similarity">
    <text evidence="9">Belongs to the methyl-accepting chemotaxis (MCP) protein family.</text>
</comment>
<dbReference type="Pfam" id="PF00015">
    <property type="entry name" value="MCPsignal"/>
    <property type="match status" value="1"/>
</dbReference>
<evidence type="ECO:0000256" key="7">
    <source>
        <dbReference type="ARBA" id="ARBA00023136"/>
    </source>
</evidence>
<evidence type="ECO:0000256" key="6">
    <source>
        <dbReference type="ARBA" id="ARBA00022989"/>
    </source>
</evidence>
<accession>A0A2P7QTV0</accession>
<evidence type="ECO:0000256" key="8">
    <source>
        <dbReference type="ARBA" id="ARBA00023224"/>
    </source>
</evidence>
<evidence type="ECO:0000256" key="5">
    <source>
        <dbReference type="ARBA" id="ARBA00022692"/>
    </source>
</evidence>
<reference evidence="15 16" key="1">
    <citation type="submission" date="2018-03" db="EMBL/GenBank/DDBJ databases">
        <title>The draft genome of Zobellella sp. 59N8.</title>
        <authorList>
            <person name="Liu L."/>
            <person name="Li L."/>
            <person name="Zhang X."/>
            <person name="Liang L."/>
            <person name="Wang T."/>
        </authorList>
    </citation>
    <scope>NUCLEOTIDE SEQUENCE [LARGE SCALE GENOMIC DNA]</scope>
    <source>
        <strain evidence="15 16">59N8</strain>
    </source>
</reference>
<dbReference type="PROSITE" id="PS50885">
    <property type="entry name" value="HAMP"/>
    <property type="match status" value="1"/>
</dbReference>
<evidence type="ECO:0008006" key="17">
    <source>
        <dbReference type="Google" id="ProtNLM"/>
    </source>
</evidence>
<evidence type="ECO:0000256" key="12">
    <source>
        <dbReference type="SAM" id="Phobius"/>
    </source>
</evidence>
<dbReference type="PRINTS" id="PR00260">
    <property type="entry name" value="CHEMTRNSDUCR"/>
</dbReference>
<dbReference type="InterPro" id="IPR004090">
    <property type="entry name" value="Chemotax_Me-accpt_rcpt"/>
</dbReference>
<keyword evidence="8 10" id="KW-0807">Transducer</keyword>
<evidence type="ECO:0000256" key="9">
    <source>
        <dbReference type="ARBA" id="ARBA00029447"/>
    </source>
</evidence>
<evidence type="ECO:0000259" key="13">
    <source>
        <dbReference type="PROSITE" id="PS50111"/>
    </source>
</evidence>
<evidence type="ECO:0000256" key="3">
    <source>
        <dbReference type="ARBA" id="ARBA00022481"/>
    </source>
</evidence>
<feature type="domain" description="Methyl-accepting transducer" evidence="13">
    <location>
        <begin position="153"/>
        <end position="389"/>
    </location>
</feature>
<keyword evidence="16" id="KW-1185">Reference proteome</keyword>
<dbReference type="GO" id="GO:0005886">
    <property type="term" value="C:plasma membrane"/>
    <property type="evidence" value="ECO:0007669"/>
    <property type="project" value="UniProtKB-SubCell"/>
</dbReference>
<dbReference type="PANTHER" id="PTHR32089">
    <property type="entry name" value="METHYL-ACCEPTING CHEMOTAXIS PROTEIN MCPB"/>
    <property type="match status" value="1"/>
</dbReference>
<proteinExistence type="inferred from homology"/>
<keyword evidence="11" id="KW-0175">Coiled coil</keyword>
<evidence type="ECO:0000256" key="2">
    <source>
        <dbReference type="ARBA" id="ARBA00022475"/>
    </source>
</evidence>
<keyword evidence="5 12" id="KW-0812">Transmembrane</keyword>
<sequence>MLFLYENILGEGERMDALKIGWRDRLLMNIPLKHKLMLTCYLAAAGLAGLLYAYWQLQLELESRSGPPASLSLAWVAAAVVLLLLLLWLLARAVSDNLLPLLGHIEGVMAQVAGGRLDKRVGFSGEDEFGKIGSAIDATLQHLSATFELVERSAGVLHGAVGNIGEAVSQTGEEVSAQHGQVAQCRQTVAGLNRAVQQVAAHSRQADELTGQTHDEALAAGTHMTDAMQGMERLVADTQEARADSRVLGETLERVGTVVETIKAISEQTNLLALNAAIEAARAGEQGRGFAVVADEVRTLAGRTQHATHDIQQMIETLADSVNRSIEMMSRNAEASTGAATGVRAGMQALENILQRVAELSRMNRDIAGSVSGQELAMAELDASLELLLGQAERSRRQLDTLSRDRGHVHDIAEQLAANMARVRA</sequence>
<comment type="subcellular location">
    <subcellularLocation>
        <location evidence="1">Cell membrane</location>
        <topology evidence="1">Multi-pass membrane protein</topology>
    </subcellularLocation>
</comment>
<feature type="coiled-coil region" evidence="11">
    <location>
        <begin position="378"/>
        <end position="405"/>
    </location>
</feature>